<keyword evidence="2" id="KW-1185">Reference proteome</keyword>
<dbReference type="Proteomes" id="UP000596660">
    <property type="component" value="Unplaced"/>
</dbReference>
<protein>
    <submittedName>
        <fullName evidence="1">Uncharacterized protein</fullName>
    </submittedName>
</protein>
<dbReference type="AlphaFoldDB" id="A0A803LYE4"/>
<reference evidence="1" key="2">
    <citation type="submission" date="2021-03" db="UniProtKB">
        <authorList>
            <consortium name="EnsemblPlants"/>
        </authorList>
    </citation>
    <scope>IDENTIFICATION</scope>
</reference>
<reference evidence="1" key="1">
    <citation type="journal article" date="2017" name="Nature">
        <title>The genome of Chenopodium quinoa.</title>
        <authorList>
            <person name="Jarvis D.E."/>
            <person name="Ho Y.S."/>
            <person name="Lightfoot D.J."/>
            <person name="Schmoeckel S.M."/>
            <person name="Li B."/>
            <person name="Borm T.J.A."/>
            <person name="Ohyanagi H."/>
            <person name="Mineta K."/>
            <person name="Michell C.T."/>
            <person name="Saber N."/>
            <person name="Kharbatia N.M."/>
            <person name="Rupper R.R."/>
            <person name="Sharp A.R."/>
            <person name="Dally N."/>
            <person name="Boughton B.A."/>
            <person name="Woo Y.H."/>
            <person name="Gao G."/>
            <person name="Schijlen E.G.W.M."/>
            <person name="Guo X."/>
            <person name="Momin A.A."/>
            <person name="Negrao S."/>
            <person name="Al-Babili S."/>
            <person name="Gehring C."/>
            <person name="Roessner U."/>
            <person name="Jung C."/>
            <person name="Murphy K."/>
            <person name="Arold S.T."/>
            <person name="Gojobori T."/>
            <person name="van der Linden C.G."/>
            <person name="van Loo E.N."/>
            <person name="Jellen E.N."/>
            <person name="Maughan P.J."/>
            <person name="Tester M."/>
        </authorList>
    </citation>
    <scope>NUCLEOTIDE SEQUENCE [LARGE SCALE GENOMIC DNA]</scope>
    <source>
        <strain evidence="1">cv. PI 614886</strain>
    </source>
</reference>
<organism evidence="1 2">
    <name type="scientific">Chenopodium quinoa</name>
    <name type="common">Quinoa</name>
    <dbReference type="NCBI Taxonomy" id="63459"/>
    <lineage>
        <taxon>Eukaryota</taxon>
        <taxon>Viridiplantae</taxon>
        <taxon>Streptophyta</taxon>
        <taxon>Embryophyta</taxon>
        <taxon>Tracheophyta</taxon>
        <taxon>Spermatophyta</taxon>
        <taxon>Magnoliopsida</taxon>
        <taxon>eudicotyledons</taxon>
        <taxon>Gunneridae</taxon>
        <taxon>Pentapetalae</taxon>
        <taxon>Caryophyllales</taxon>
        <taxon>Chenopodiaceae</taxon>
        <taxon>Chenopodioideae</taxon>
        <taxon>Atripliceae</taxon>
        <taxon>Chenopodium</taxon>
    </lineage>
</organism>
<accession>A0A803LYE4</accession>
<evidence type="ECO:0000313" key="2">
    <source>
        <dbReference type="Proteomes" id="UP000596660"/>
    </source>
</evidence>
<dbReference type="Gramene" id="AUR62020495-RA">
    <property type="protein sequence ID" value="AUR62020495-RA:cds"/>
    <property type="gene ID" value="AUR62020495"/>
</dbReference>
<sequence>MCRNETELCLAYGDYTCCKGLNCILGDPILPVGAGSCLPIREQPPSDDKCRRINHLCQIYGEYKCCEGLKCADTRTLPPVAGVNTQKLELPPGVGVCAVEL</sequence>
<dbReference type="OMA" id="YRCCEEL"/>
<evidence type="ECO:0000313" key="1">
    <source>
        <dbReference type="EnsemblPlants" id="AUR62020495-RA:cds"/>
    </source>
</evidence>
<dbReference type="EnsemblPlants" id="AUR62020495-RA">
    <property type="protein sequence ID" value="AUR62020495-RA:cds"/>
    <property type="gene ID" value="AUR62020495"/>
</dbReference>
<proteinExistence type="predicted"/>
<name>A0A803LYE4_CHEQI</name>